<feature type="domain" description="HD Cas3-type" evidence="13">
    <location>
        <begin position="572"/>
        <end position="808"/>
    </location>
</feature>
<dbReference type="PROSITE" id="PS51643">
    <property type="entry name" value="HD_CAS3"/>
    <property type="match status" value="1"/>
</dbReference>
<dbReference type="EMBL" id="CP045798">
    <property type="protein sequence ID" value="QNB46148.1"/>
    <property type="molecule type" value="Genomic_DNA"/>
</dbReference>
<keyword evidence="9" id="KW-0051">Antiviral defense</keyword>
<evidence type="ECO:0000259" key="12">
    <source>
        <dbReference type="PROSITE" id="PS51194"/>
    </source>
</evidence>
<dbReference type="KEGG" id="tfr:BR63_07375"/>
<evidence type="ECO:0000256" key="5">
    <source>
        <dbReference type="ARBA" id="ARBA00022741"/>
    </source>
</evidence>
<keyword evidence="3" id="KW-0540">Nuclease</keyword>
<dbReference type="Proteomes" id="UP000515847">
    <property type="component" value="Chromosome"/>
</dbReference>
<dbReference type="GO" id="GO:0003676">
    <property type="term" value="F:nucleic acid binding"/>
    <property type="evidence" value="ECO:0007669"/>
    <property type="project" value="InterPro"/>
</dbReference>
<evidence type="ECO:0000256" key="6">
    <source>
        <dbReference type="ARBA" id="ARBA00022801"/>
    </source>
</evidence>
<dbReference type="GO" id="GO:0003724">
    <property type="term" value="F:RNA helicase activity"/>
    <property type="evidence" value="ECO:0007669"/>
    <property type="project" value="TreeGrafter"/>
</dbReference>
<evidence type="ECO:0000256" key="1">
    <source>
        <dbReference type="ARBA" id="ARBA00006847"/>
    </source>
</evidence>
<comment type="similarity">
    <text evidence="2">In the central section; belongs to the CRISPR-associated helicase Cas3 family.</text>
</comment>
<dbReference type="PROSITE" id="PS51192">
    <property type="entry name" value="HELICASE_ATP_BIND_1"/>
    <property type="match status" value="1"/>
</dbReference>
<dbReference type="InterPro" id="IPR050079">
    <property type="entry name" value="DEAD_box_RNA_helicase"/>
</dbReference>
<dbReference type="Pfam" id="PF22590">
    <property type="entry name" value="Cas3-like_C_2"/>
    <property type="match status" value="1"/>
</dbReference>
<protein>
    <submittedName>
        <fullName evidence="14">CRISPR-associated helicase Cas3</fullName>
    </submittedName>
</protein>
<keyword evidence="8" id="KW-0067">ATP-binding</keyword>
<evidence type="ECO:0000256" key="4">
    <source>
        <dbReference type="ARBA" id="ARBA00022723"/>
    </source>
</evidence>
<evidence type="ECO:0000313" key="14">
    <source>
        <dbReference type="EMBL" id="QNB46148.1"/>
    </source>
</evidence>
<comment type="similarity">
    <text evidence="10">Belongs to the DEAD box helicase family.</text>
</comment>
<evidence type="ECO:0000259" key="11">
    <source>
        <dbReference type="PROSITE" id="PS51192"/>
    </source>
</evidence>
<keyword evidence="7" id="KW-0347">Helicase</keyword>
<proteinExistence type="inferred from homology"/>
<dbReference type="GO" id="GO:0051607">
    <property type="term" value="P:defense response to virus"/>
    <property type="evidence" value="ECO:0007669"/>
    <property type="project" value="UniProtKB-KW"/>
</dbReference>
<dbReference type="Pfam" id="PF00270">
    <property type="entry name" value="DEAD"/>
    <property type="match status" value="1"/>
</dbReference>
<dbReference type="GO" id="GO:0005524">
    <property type="term" value="F:ATP binding"/>
    <property type="evidence" value="ECO:0007669"/>
    <property type="project" value="UniProtKB-KW"/>
</dbReference>
<evidence type="ECO:0000256" key="2">
    <source>
        <dbReference type="ARBA" id="ARBA00009046"/>
    </source>
</evidence>
<keyword evidence="6" id="KW-0378">Hydrolase</keyword>
<reference evidence="14 15" key="1">
    <citation type="journal article" date="2019" name="Front. Microbiol.">
        <title>Thermoanaerosceptrum fracticalcis gen. nov. sp. nov., a Novel Fumarate-Fermenting Microorganism From a Deep Fractured Carbonate Aquifer of the US Great Basin.</title>
        <authorList>
            <person name="Hamilton-Brehm S.D."/>
            <person name="Stewart L.E."/>
            <person name="Zavarin M."/>
            <person name="Caldwell M."/>
            <person name="Lawson P.A."/>
            <person name="Onstott T.C."/>
            <person name="Grzymski J."/>
            <person name="Neveux I."/>
            <person name="Lollar B.S."/>
            <person name="Russell C.E."/>
            <person name="Moser D.P."/>
        </authorList>
    </citation>
    <scope>NUCLEOTIDE SEQUENCE [LARGE SCALE GENOMIC DNA]</scope>
    <source>
        <strain evidence="14 15">DRI-13</strain>
    </source>
</reference>
<comment type="similarity">
    <text evidence="1">In the N-terminal section; belongs to the CRISPR-associated nuclease Cas3-HD family.</text>
</comment>
<dbReference type="InterPro" id="IPR027417">
    <property type="entry name" value="P-loop_NTPase"/>
</dbReference>
<evidence type="ECO:0000256" key="9">
    <source>
        <dbReference type="ARBA" id="ARBA00023118"/>
    </source>
</evidence>
<organism evidence="14 15">
    <name type="scientific">Thermanaerosceptrum fracticalcis</name>
    <dbReference type="NCBI Taxonomy" id="1712410"/>
    <lineage>
        <taxon>Bacteria</taxon>
        <taxon>Bacillati</taxon>
        <taxon>Bacillota</taxon>
        <taxon>Clostridia</taxon>
        <taxon>Eubacteriales</taxon>
        <taxon>Peptococcaceae</taxon>
        <taxon>Thermanaerosceptrum</taxon>
    </lineage>
</organism>
<evidence type="ECO:0000256" key="3">
    <source>
        <dbReference type="ARBA" id="ARBA00022722"/>
    </source>
</evidence>
<name>A0A7G6E244_THEFR</name>
<dbReference type="GO" id="GO:0005829">
    <property type="term" value="C:cytosol"/>
    <property type="evidence" value="ECO:0007669"/>
    <property type="project" value="TreeGrafter"/>
</dbReference>
<dbReference type="InterPro" id="IPR011545">
    <property type="entry name" value="DEAD/DEAH_box_helicase_dom"/>
</dbReference>
<dbReference type="GO" id="GO:0016787">
    <property type="term" value="F:hydrolase activity"/>
    <property type="evidence" value="ECO:0007669"/>
    <property type="project" value="UniProtKB-KW"/>
</dbReference>
<dbReference type="InterPro" id="IPR014001">
    <property type="entry name" value="Helicase_ATP-bd"/>
</dbReference>
<dbReference type="InterPro" id="IPR006483">
    <property type="entry name" value="CRISPR-assoc_Cas3_HD"/>
</dbReference>
<dbReference type="PANTHER" id="PTHR47959">
    <property type="entry name" value="ATP-DEPENDENT RNA HELICASE RHLE-RELATED"/>
    <property type="match status" value="1"/>
</dbReference>
<dbReference type="InterPro" id="IPR006474">
    <property type="entry name" value="Helicase_Cas3_CRISPR-ass_core"/>
</dbReference>
<evidence type="ECO:0000313" key="15">
    <source>
        <dbReference type="Proteomes" id="UP000515847"/>
    </source>
</evidence>
<dbReference type="Gene3D" id="3.40.50.300">
    <property type="entry name" value="P-loop containing nucleotide triphosphate hydrolases"/>
    <property type="match status" value="2"/>
</dbReference>
<dbReference type="AlphaFoldDB" id="A0A7G6E244"/>
<evidence type="ECO:0000256" key="8">
    <source>
        <dbReference type="ARBA" id="ARBA00022840"/>
    </source>
</evidence>
<dbReference type="InterPro" id="IPR054712">
    <property type="entry name" value="Cas3-like_dom"/>
</dbReference>
<keyword evidence="5" id="KW-0547">Nucleotide-binding</keyword>
<dbReference type="NCBIfam" id="TIGR01587">
    <property type="entry name" value="cas3_core"/>
    <property type="match status" value="1"/>
</dbReference>
<dbReference type="InterPro" id="IPR001650">
    <property type="entry name" value="Helicase_C-like"/>
</dbReference>
<feature type="domain" description="Helicase C-terminal" evidence="12">
    <location>
        <begin position="243"/>
        <end position="400"/>
    </location>
</feature>
<dbReference type="SMART" id="SM00487">
    <property type="entry name" value="DEXDc"/>
    <property type="match status" value="1"/>
</dbReference>
<evidence type="ECO:0000259" key="13">
    <source>
        <dbReference type="PROSITE" id="PS51643"/>
    </source>
</evidence>
<feature type="domain" description="Helicase ATP-binding" evidence="11">
    <location>
        <begin position="24"/>
        <end position="216"/>
    </location>
</feature>
<dbReference type="GO" id="GO:0046872">
    <property type="term" value="F:metal ion binding"/>
    <property type="evidence" value="ECO:0007669"/>
    <property type="project" value="UniProtKB-KW"/>
</dbReference>
<evidence type="ECO:0000256" key="7">
    <source>
        <dbReference type="ARBA" id="ARBA00022806"/>
    </source>
</evidence>
<gene>
    <name evidence="14" type="primary">cas3</name>
    <name evidence="14" type="ORF">BR63_07375</name>
</gene>
<dbReference type="Gene3D" id="1.10.3210.30">
    <property type="match status" value="1"/>
</dbReference>
<dbReference type="OrthoDB" id="9810236at2"/>
<evidence type="ECO:0000256" key="10">
    <source>
        <dbReference type="ARBA" id="ARBA00038437"/>
    </source>
</evidence>
<sequence>MDNLFEALMAKPTAKLYNYQYSVANSLLNGRNVIISAPTGAGKTWAALLAYLWSRLESQPFVDRVFYALPLRSLAGNLYKSMRAACSNVFKLQDNLVSPKREYNEICITIQTGEQQDDRYYQGDICFTTIDQLLAAYLNLPLSLPSSQANINAGAFIGSLIILDEVHLLDPQRSFATVLEMVNRLKPYTQFVFMTATLSSPAINVLKEHLNAVEITVTEQELKKMPSHRDKQREYRWVSEPLSIDRILKYHQNGRTLVVCNTVGRAQEIYNGLKQKLPVDCQLVLLHSRFFPEDRQKKEEKLSLYLGPEATTSNVILVATQVIEAGIDISADNLHTELCPANALLQRAGRCARYPNPRNKGTVWIYELEKTPTGQYKLGPYRGESAKLVDKTRKAMLEIDGSCLNFSDEVKLIDQVHKDEVNIISGICQSLNSWRKKVDSSLDGGDLALARDLIRDVDSVGIILTENPLSINLEQNPQMLSVPRSSLFKIGEYFDGKIDNPVGWHPMETENETIGLNLQWKTINTIQELTTAWLIVLSPTVASYSSDIGLCLDKEGSQVPVRYRKKNSFKPFSYKIEPYIAHAHATLDFSRRTDVTYQKGIKKLEYNLNLPPGLVNTLTELLCVLHDSGKLTRKWQTGIWAWQKDYYPADGEGYDGQPLAHATFCPENGDYKRQLKESYKRGNHAVEGAFMVTNGIYTYLLEKLGDENIAELLTRVSITVIARHHSSRAKEVQLFELWPKAKFWISKSLEPLGISKYFYDIAVPQGEKDKEDFRNLILTAENDRKWVPLYWFLVRRLRLVDQGSLKWTTN</sequence>
<accession>A0A7G6E244</accession>
<dbReference type="RefSeq" id="WP_034422458.1">
    <property type="nucleotide sequence ID" value="NZ_CP045798.1"/>
</dbReference>
<keyword evidence="15" id="KW-1185">Reference proteome</keyword>
<dbReference type="PANTHER" id="PTHR47959:SF16">
    <property type="entry name" value="CRISPR-ASSOCIATED NUCLEASE_HELICASE CAS3-RELATED"/>
    <property type="match status" value="1"/>
</dbReference>
<dbReference type="PROSITE" id="PS51194">
    <property type="entry name" value="HELICASE_CTER"/>
    <property type="match status" value="1"/>
</dbReference>
<dbReference type="GO" id="GO:0004518">
    <property type="term" value="F:nuclease activity"/>
    <property type="evidence" value="ECO:0007669"/>
    <property type="project" value="UniProtKB-KW"/>
</dbReference>
<dbReference type="SMART" id="SM00490">
    <property type="entry name" value="HELICc"/>
    <property type="match status" value="1"/>
</dbReference>
<dbReference type="InterPro" id="IPR038257">
    <property type="entry name" value="CRISPR-assoc_Cas3_HD_sf"/>
</dbReference>
<dbReference type="SUPFAM" id="SSF52540">
    <property type="entry name" value="P-loop containing nucleoside triphosphate hydrolases"/>
    <property type="match status" value="1"/>
</dbReference>
<keyword evidence="4" id="KW-0479">Metal-binding</keyword>